<evidence type="ECO:0000313" key="1">
    <source>
        <dbReference type="EMBL" id="QJW83586.1"/>
    </source>
</evidence>
<organism evidence="1 2">
    <name type="scientific">Ramlibacter terrae</name>
    <dbReference type="NCBI Taxonomy" id="2732511"/>
    <lineage>
        <taxon>Bacteria</taxon>
        <taxon>Pseudomonadati</taxon>
        <taxon>Pseudomonadota</taxon>
        <taxon>Betaproteobacteria</taxon>
        <taxon>Burkholderiales</taxon>
        <taxon>Comamonadaceae</taxon>
        <taxon>Ramlibacter</taxon>
    </lineage>
</organism>
<name>A0ABX6P376_9BURK</name>
<reference evidence="1 2" key="1">
    <citation type="submission" date="2020-05" db="EMBL/GenBank/DDBJ databases">
        <title>Ramlibacter rhizophilus sp. nov., isolated from rhizosphere soil of national flower Mugunghwa from South Korea.</title>
        <authorList>
            <person name="Zheng-Fei Y."/>
            <person name="Huan T."/>
        </authorList>
    </citation>
    <scope>NUCLEOTIDE SEQUENCE [LARGE SCALE GENOMIC DNA]</scope>
    <source>
        <strain evidence="1 2">H242</strain>
    </source>
</reference>
<accession>A0ABX6P376</accession>
<protein>
    <submittedName>
        <fullName evidence="1">Uncharacterized protein</fullName>
    </submittedName>
</protein>
<keyword evidence="2" id="KW-1185">Reference proteome</keyword>
<dbReference type="EMBL" id="CP053418">
    <property type="protein sequence ID" value="QJW83586.1"/>
    <property type="molecule type" value="Genomic_DNA"/>
</dbReference>
<evidence type="ECO:0000313" key="2">
    <source>
        <dbReference type="Proteomes" id="UP000500826"/>
    </source>
</evidence>
<gene>
    <name evidence="1" type="ORF">HK414_04090</name>
</gene>
<proteinExistence type="predicted"/>
<dbReference type="Proteomes" id="UP000500826">
    <property type="component" value="Chromosome"/>
</dbReference>
<reference evidence="1 2" key="2">
    <citation type="submission" date="2020-05" db="EMBL/GenBank/DDBJ databases">
        <authorList>
            <person name="Khan S.A."/>
            <person name="Jeon C.O."/>
            <person name="Chun B.H."/>
        </authorList>
    </citation>
    <scope>NUCLEOTIDE SEQUENCE [LARGE SCALE GENOMIC DNA]</scope>
    <source>
        <strain evidence="1 2">H242</strain>
    </source>
</reference>
<sequence length="335" mass="38278">MTSTLVLATLHGIPKEFGGDWREAGYLRDPQGARRPVRGDRLYDIEAICVRLHDAFATVLFGGIDNYYAILPVVPQFVTISGLNSEAPLSRELFEQFLERSKDFPHLNRLLYLYDCRQLVSGVQECTKEACLLVGEFYRILNFEDFFVPPMKEDDGIRYYTSPAVTTMIAVLNMVYVRLHSLLDCLTKLVVEIEKLRSDFKMYPKLASSGALFGAHKYHGWNGKNGTLFKRSDTVDEVELFRNHIIHEGPLDDMPKAYKAIQGGVAVEKFVLLPNRAGAQFARYKNRHLFYGAEDRINLRLPTLLADFQERQVKTLEAMLARLEEQPHQTLQPGE</sequence>